<dbReference type="CDD" id="cd02440">
    <property type="entry name" value="AdoMet_MTases"/>
    <property type="match status" value="1"/>
</dbReference>
<dbReference type="EMBL" id="JACAZH010000007">
    <property type="protein sequence ID" value="KAF7363498.1"/>
    <property type="molecule type" value="Genomic_DNA"/>
</dbReference>
<evidence type="ECO:0000313" key="1">
    <source>
        <dbReference type="EMBL" id="KAF7363498.1"/>
    </source>
</evidence>
<organism evidence="1 2">
    <name type="scientific">Mycena sanguinolenta</name>
    <dbReference type="NCBI Taxonomy" id="230812"/>
    <lineage>
        <taxon>Eukaryota</taxon>
        <taxon>Fungi</taxon>
        <taxon>Dikarya</taxon>
        <taxon>Basidiomycota</taxon>
        <taxon>Agaricomycotina</taxon>
        <taxon>Agaricomycetes</taxon>
        <taxon>Agaricomycetidae</taxon>
        <taxon>Agaricales</taxon>
        <taxon>Marasmiineae</taxon>
        <taxon>Mycenaceae</taxon>
        <taxon>Mycena</taxon>
    </lineage>
</organism>
<dbReference type="Gene3D" id="3.40.50.150">
    <property type="entry name" value="Vaccinia Virus protein VP39"/>
    <property type="match status" value="1"/>
</dbReference>
<dbReference type="PANTHER" id="PTHR43591">
    <property type="entry name" value="METHYLTRANSFERASE"/>
    <property type="match status" value="1"/>
</dbReference>
<reference evidence="1" key="1">
    <citation type="submission" date="2020-05" db="EMBL/GenBank/DDBJ databases">
        <title>Mycena genomes resolve the evolution of fungal bioluminescence.</title>
        <authorList>
            <person name="Tsai I.J."/>
        </authorList>
    </citation>
    <scope>NUCLEOTIDE SEQUENCE</scope>
    <source>
        <strain evidence="1">160909Yilan</strain>
    </source>
</reference>
<gene>
    <name evidence="1" type="ORF">MSAN_01006000</name>
</gene>
<dbReference type="Proteomes" id="UP000623467">
    <property type="component" value="Unassembled WGS sequence"/>
</dbReference>
<dbReference type="GO" id="GO:0008168">
    <property type="term" value="F:methyltransferase activity"/>
    <property type="evidence" value="ECO:0007669"/>
    <property type="project" value="TreeGrafter"/>
</dbReference>
<dbReference type="Pfam" id="PF13489">
    <property type="entry name" value="Methyltransf_23"/>
    <property type="match status" value="1"/>
</dbReference>
<comment type="caution">
    <text evidence="1">The sequence shown here is derived from an EMBL/GenBank/DDBJ whole genome shotgun (WGS) entry which is preliminary data.</text>
</comment>
<name>A0A8H6YLR9_9AGAR</name>
<accession>A0A8H6YLR9</accession>
<dbReference type="SUPFAM" id="SSF53335">
    <property type="entry name" value="S-adenosyl-L-methionine-dependent methyltransferases"/>
    <property type="match status" value="1"/>
</dbReference>
<dbReference type="InterPro" id="IPR029063">
    <property type="entry name" value="SAM-dependent_MTases_sf"/>
</dbReference>
<protein>
    <submittedName>
        <fullName evidence="1">Secondary metabolism regulator LAE1</fullName>
    </submittedName>
</protein>
<dbReference type="AlphaFoldDB" id="A0A8H6YLR9"/>
<dbReference type="OrthoDB" id="2013972at2759"/>
<sequence>MLQRICMSKPHEDDDDDYESIEGRDFFRQMHGRRTNLLNPTYLLPADDDEIQRSNLMHRLIRFIFSGRIYVGPTKEVLQFGPYRQALDLGTGRGEWAVELCEEFSWVFTTGVDIVPIQFLEVPERCRFEIWDINMRDMPYADGCFDMIHARAVLTGIRDYPHFIRQIGRILRPGGLVLLIEPGLMQYANNKPEDAYMFGSGPRGWFTLWETYRSCLSMLGVDVTVPQRLKELLEGTGLFEDIQDFKATIPEPSEESGTNLGAFIDKGVLTVGQLQWMAYDLLLPALKPMFMSLGMLEARADRIIKDAQTDLYYGNSDFKLASHMHIVHARRNETDWY</sequence>
<dbReference type="PANTHER" id="PTHR43591:SF24">
    <property type="entry name" value="2-METHOXY-6-POLYPRENYL-1,4-BENZOQUINOL METHYLASE, MITOCHONDRIAL"/>
    <property type="match status" value="1"/>
</dbReference>
<keyword evidence="2" id="KW-1185">Reference proteome</keyword>
<evidence type="ECO:0000313" key="2">
    <source>
        <dbReference type="Proteomes" id="UP000623467"/>
    </source>
</evidence>
<proteinExistence type="predicted"/>